<name>A0A2R6P183_9APHY</name>
<comment type="caution">
    <text evidence="1">The sequence shown here is derived from an EMBL/GenBank/DDBJ whole genome shotgun (WGS) entry which is preliminary data.</text>
</comment>
<evidence type="ECO:0000313" key="1">
    <source>
        <dbReference type="EMBL" id="PSR83105.1"/>
    </source>
</evidence>
<evidence type="ECO:0000313" key="2">
    <source>
        <dbReference type="Proteomes" id="UP000186601"/>
    </source>
</evidence>
<sequence length="87" mass="9482">MYKTILLGPGAFIAIRTLGTTKLLGIRNNSSGMTTEELATISRLDIGDKQPVDMVFSESVNMQQPSLIVVNDQGDVYKCTPEGEKYA</sequence>
<proteinExistence type="predicted"/>
<keyword evidence="2" id="KW-1185">Reference proteome</keyword>
<accession>A0A2R6P183</accession>
<dbReference type="Proteomes" id="UP000186601">
    <property type="component" value="Unassembled WGS sequence"/>
</dbReference>
<gene>
    <name evidence="1" type="ORF">PHLCEN_2v5909</name>
</gene>
<dbReference type="EMBL" id="MLYV02000566">
    <property type="protein sequence ID" value="PSR83105.1"/>
    <property type="molecule type" value="Genomic_DNA"/>
</dbReference>
<protein>
    <submittedName>
        <fullName evidence="1">Uncharacterized protein</fullName>
    </submittedName>
</protein>
<dbReference type="AlphaFoldDB" id="A0A2R6P183"/>
<organism evidence="1 2">
    <name type="scientific">Hermanssonia centrifuga</name>
    <dbReference type="NCBI Taxonomy" id="98765"/>
    <lineage>
        <taxon>Eukaryota</taxon>
        <taxon>Fungi</taxon>
        <taxon>Dikarya</taxon>
        <taxon>Basidiomycota</taxon>
        <taxon>Agaricomycotina</taxon>
        <taxon>Agaricomycetes</taxon>
        <taxon>Polyporales</taxon>
        <taxon>Meruliaceae</taxon>
        <taxon>Hermanssonia</taxon>
    </lineage>
</organism>
<reference evidence="1 2" key="1">
    <citation type="submission" date="2018-02" db="EMBL/GenBank/DDBJ databases">
        <title>Genome sequence of the basidiomycete white-rot fungus Phlebia centrifuga.</title>
        <authorList>
            <person name="Granchi Z."/>
            <person name="Peng M."/>
            <person name="de Vries R.P."/>
            <person name="Hilden K."/>
            <person name="Makela M.R."/>
            <person name="Grigoriev I."/>
            <person name="Riley R."/>
        </authorList>
    </citation>
    <scope>NUCLEOTIDE SEQUENCE [LARGE SCALE GENOMIC DNA]</scope>
    <source>
        <strain evidence="1 2">FBCC195</strain>
    </source>
</reference>